<dbReference type="Gene3D" id="3.30.565.10">
    <property type="entry name" value="Histidine kinase-like ATPase, C-terminal domain"/>
    <property type="match status" value="1"/>
</dbReference>
<gene>
    <name evidence="5" type="ORF">XTPLMG730_2199</name>
</gene>
<evidence type="ECO:0000313" key="6">
    <source>
        <dbReference type="Proteomes" id="UP000045978"/>
    </source>
</evidence>
<sequence length="85" mass="8480">MALHARRDGAAALIEIRDGGAGLPPSDNLSVPFFTTKPGGSGIGLVLSRQILEAQGGSLSLEARADAAGSVATVRLPLAADGKEA</sequence>
<dbReference type="InterPro" id="IPR003594">
    <property type="entry name" value="HATPase_dom"/>
</dbReference>
<dbReference type="Pfam" id="PF02518">
    <property type="entry name" value="HATPase_c"/>
    <property type="match status" value="1"/>
</dbReference>
<dbReference type="AlphaFoldDB" id="A0A0K2ZZC5"/>
<feature type="domain" description="Histidine kinase" evidence="4">
    <location>
        <begin position="1"/>
        <end position="80"/>
    </location>
</feature>
<keyword evidence="3" id="KW-0597">Phosphoprotein</keyword>
<protein>
    <recommendedName>
        <fullName evidence="2">histidine kinase</fullName>
        <ecNumber evidence="2">2.7.13.3</ecNumber>
    </recommendedName>
</protein>
<evidence type="ECO:0000313" key="5">
    <source>
        <dbReference type="EMBL" id="CTP88610.1"/>
    </source>
</evidence>
<reference evidence="5 6" key="1">
    <citation type="submission" date="2015-07" db="EMBL/GenBank/DDBJ databases">
        <authorList>
            <person name="Noorani M."/>
        </authorList>
    </citation>
    <scope>NUCLEOTIDE SEQUENCE [LARGE SCALE GENOMIC DNA]</scope>
    <source>
        <strain evidence="5">LMG730</strain>
    </source>
</reference>
<organism evidence="5 6">
    <name type="scientific">Xanthomonas graminis pv. phlei</name>
    <dbReference type="NCBI Taxonomy" id="487906"/>
    <lineage>
        <taxon>Bacteria</taxon>
        <taxon>Pseudomonadati</taxon>
        <taxon>Pseudomonadota</taxon>
        <taxon>Gammaproteobacteria</taxon>
        <taxon>Lysobacterales</taxon>
        <taxon>Lysobacteraceae</taxon>
        <taxon>Xanthomonas</taxon>
        <taxon>Xanthomonas translucens group</taxon>
        <taxon>Xanthomonas graminis</taxon>
    </lineage>
</organism>
<dbReference type="EMBL" id="CXOJ01000046">
    <property type="protein sequence ID" value="CTP88610.1"/>
    <property type="molecule type" value="Genomic_DNA"/>
</dbReference>
<dbReference type="EC" id="2.7.13.3" evidence="2"/>
<accession>A0A0K2ZZC5</accession>
<proteinExistence type="predicted"/>
<dbReference type="PANTHER" id="PTHR43547">
    <property type="entry name" value="TWO-COMPONENT HISTIDINE KINASE"/>
    <property type="match status" value="1"/>
</dbReference>
<dbReference type="GO" id="GO:0000155">
    <property type="term" value="F:phosphorelay sensor kinase activity"/>
    <property type="evidence" value="ECO:0007669"/>
    <property type="project" value="TreeGrafter"/>
</dbReference>
<dbReference type="InterPro" id="IPR036890">
    <property type="entry name" value="HATPase_C_sf"/>
</dbReference>
<dbReference type="PRINTS" id="PR00344">
    <property type="entry name" value="BCTRLSENSOR"/>
</dbReference>
<evidence type="ECO:0000256" key="1">
    <source>
        <dbReference type="ARBA" id="ARBA00000085"/>
    </source>
</evidence>
<dbReference type="InterPro" id="IPR005467">
    <property type="entry name" value="His_kinase_dom"/>
</dbReference>
<name>A0A0K2ZZC5_9XANT</name>
<comment type="catalytic activity">
    <reaction evidence="1">
        <text>ATP + protein L-histidine = ADP + protein N-phospho-L-histidine.</text>
        <dbReference type="EC" id="2.7.13.3"/>
    </reaction>
</comment>
<dbReference type="Proteomes" id="UP000045978">
    <property type="component" value="Unassembled WGS sequence"/>
</dbReference>
<evidence type="ECO:0000256" key="3">
    <source>
        <dbReference type="ARBA" id="ARBA00022553"/>
    </source>
</evidence>
<dbReference type="PROSITE" id="PS50109">
    <property type="entry name" value="HIS_KIN"/>
    <property type="match status" value="1"/>
</dbReference>
<dbReference type="InterPro" id="IPR004358">
    <property type="entry name" value="Sig_transdc_His_kin-like_C"/>
</dbReference>
<dbReference type="PANTHER" id="PTHR43547:SF2">
    <property type="entry name" value="HYBRID SIGNAL TRANSDUCTION HISTIDINE KINASE C"/>
    <property type="match status" value="1"/>
</dbReference>
<evidence type="ECO:0000259" key="4">
    <source>
        <dbReference type="PROSITE" id="PS50109"/>
    </source>
</evidence>
<evidence type="ECO:0000256" key="2">
    <source>
        <dbReference type="ARBA" id="ARBA00012438"/>
    </source>
</evidence>
<dbReference type="SUPFAM" id="SSF55874">
    <property type="entry name" value="ATPase domain of HSP90 chaperone/DNA topoisomerase II/histidine kinase"/>
    <property type="match status" value="1"/>
</dbReference>